<sequence length="40" mass="4305">MVLPWELITAALGKSPSQLGPYNLVDALMIAYIKGGDDGW</sequence>
<dbReference type="EMBL" id="ADVG01000004">
    <property type="protein sequence ID" value="EFH81376.1"/>
    <property type="molecule type" value="Genomic_DNA"/>
</dbReference>
<keyword evidence="2" id="KW-1185">Reference proteome</keyword>
<comment type="caution">
    <text evidence="1">The sequence shown here is derived from an EMBL/GenBank/DDBJ whole genome shotgun (WGS) entry which is preliminary data.</text>
</comment>
<name>D6U4E6_KTERA</name>
<proteinExistence type="predicted"/>
<evidence type="ECO:0000313" key="2">
    <source>
        <dbReference type="Proteomes" id="UP000004508"/>
    </source>
</evidence>
<gene>
    <name evidence="1" type="ORF">Krac_2091</name>
</gene>
<accession>D6U4E6</accession>
<evidence type="ECO:0000313" key="1">
    <source>
        <dbReference type="EMBL" id="EFH81376.1"/>
    </source>
</evidence>
<organism evidence="1 2">
    <name type="scientific">Ktedonobacter racemifer DSM 44963</name>
    <dbReference type="NCBI Taxonomy" id="485913"/>
    <lineage>
        <taxon>Bacteria</taxon>
        <taxon>Bacillati</taxon>
        <taxon>Chloroflexota</taxon>
        <taxon>Ktedonobacteria</taxon>
        <taxon>Ktedonobacterales</taxon>
        <taxon>Ktedonobacteraceae</taxon>
        <taxon>Ktedonobacter</taxon>
    </lineage>
</organism>
<dbReference type="AlphaFoldDB" id="D6U4E6"/>
<reference evidence="1 2" key="1">
    <citation type="journal article" date="2011" name="Stand. Genomic Sci.">
        <title>Non-contiguous finished genome sequence and contextual data of the filamentous soil bacterium Ktedonobacter racemifer type strain (SOSP1-21).</title>
        <authorList>
            <person name="Chang Y.J."/>
            <person name="Land M."/>
            <person name="Hauser L."/>
            <person name="Chertkov O."/>
            <person name="Del Rio T.G."/>
            <person name="Nolan M."/>
            <person name="Copeland A."/>
            <person name="Tice H."/>
            <person name="Cheng J.F."/>
            <person name="Lucas S."/>
            <person name="Han C."/>
            <person name="Goodwin L."/>
            <person name="Pitluck S."/>
            <person name="Ivanova N."/>
            <person name="Ovchinikova G."/>
            <person name="Pati A."/>
            <person name="Chen A."/>
            <person name="Palaniappan K."/>
            <person name="Mavromatis K."/>
            <person name="Liolios K."/>
            <person name="Brettin T."/>
            <person name="Fiebig A."/>
            <person name="Rohde M."/>
            <person name="Abt B."/>
            <person name="Goker M."/>
            <person name="Detter J.C."/>
            <person name="Woyke T."/>
            <person name="Bristow J."/>
            <person name="Eisen J.A."/>
            <person name="Markowitz V."/>
            <person name="Hugenholtz P."/>
            <person name="Kyrpides N.C."/>
            <person name="Klenk H.P."/>
            <person name="Lapidus A."/>
        </authorList>
    </citation>
    <scope>NUCLEOTIDE SEQUENCE [LARGE SCALE GENOMIC DNA]</scope>
    <source>
        <strain evidence="2">DSM 44963</strain>
    </source>
</reference>
<protein>
    <submittedName>
        <fullName evidence="1">Uncharacterized protein</fullName>
    </submittedName>
</protein>
<dbReference type="STRING" id="485913.Krac_2091"/>
<dbReference type="Proteomes" id="UP000004508">
    <property type="component" value="Unassembled WGS sequence"/>
</dbReference>
<dbReference type="InParanoid" id="D6U4E6"/>